<organism evidence="5 6">
    <name type="scientific">Paenibacillus albus</name>
    <dbReference type="NCBI Taxonomy" id="2495582"/>
    <lineage>
        <taxon>Bacteria</taxon>
        <taxon>Bacillati</taxon>
        <taxon>Bacillota</taxon>
        <taxon>Bacilli</taxon>
        <taxon>Bacillales</taxon>
        <taxon>Paenibacillaceae</taxon>
        <taxon>Paenibacillus</taxon>
    </lineage>
</organism>
<evidence type="ECO:0000256" key="3">
    <source>
        <dbReference type="ARBA" id="ARBA00023163"/>
    </source>
</evidence>
<dbReference type="SMART" id="SM00342">
    <property type="entry name" value="HTH_ARAC"/>
    <property type="match status" value="1"/>
</dbReference>
<dbReference type="EMBL" id="CP034437">
    <property type="protein sequence ID" value="AZN38791.1"/>
    <property type="molecule type" value="Genomic_DNA"/>
</dbReference>
<keyword evidence="1" id="KW-0805">Transcription regulation</keyword>
<dbReference type="KEGG" id="palb:EJC50_03195"/>
<protein>
    <submittedName>
        <fullName evidence="5">Helix-turn-helix domain-containing protein</fullName>
    </submittedName>
</protein>
<dbReference type="GO" id="GO:0003700">
    <property type="term" value="F:DNA-binding transcription factor activity"/>
    <property type="evidence" value="ECO:0007669"/>
    <property type="project" value="InterPro"/>
</dbReference>
<evidence type="ECO:0000313" key="6">
    <source>
        <dbReference type="Proteomes" id="UP000272528"/>
    </source>
</evidence>
<dbReference type="Pfam" id="PF12833">
    <property type="entry name" value="HTH_18"/>
    <property type="match status" value="1"/>
</dbReference>
<dbReference type="PANTHER" id="PTHR43280">
    <property type="entry name" value="ARAC-FAMILY TRANSCRIPTIONAL REGULATOR"/>
    <property type="match status" value="1"/>
</dbReference>
<dbReference type="AlphaFoldDB" id="A0A3Q8X266"/>
<gene>
    <name evidence="5" type="ORF">EJC50_03195</name>
</gene>
<dbReference type="Gene3D" id="3.40.50.1980">
    <property type="entry name" value="Nitrogenase molybdenum iron protein domain"/>
    <property type="match status" value="2"/>
</dbReference>
<keyword evidence="6" id="KW-1185">Reference proteome</keyword>
<dbReference type="OrthoDB" id="2461801at2"/>
<dbReference type="Pfam" id="PF01497">
    <property type="entry name" value="Peripla_BP_2"/>
    <property type="match status" value="1"/>
</dbReference>
<dbReference type="Proteomes" id="UP000272528">
    <property type="component" value="Chromosome"/>
</dbReference>
<proteinExistence type="predicted"/>
<dbReference type="InterPro" id="IPR009057">
    <property type="entry name" value="Homeodomain-like_sf"/>
</dbReference>
<dbReference type="Gene3D" id="1.10.10.60">
    <property type="entry name" value="Homeodomain-like"/>
    <property type="match status" value="2"/>
</dbReference>
<feature type="domain" description="HTH araC/xylS-type" evidence="4">
    <location>
        <begin position="193"/>
        <end position="292"/>
    </location>
</feature>
<dbReference type="GO" id="GO:0043565">
    <property type="term" value="F:sequence-specific DNA binding"/>
    <property type="evidence" value="ECO:0007669"/>
    <property type="project" value="InterPro"/>
</dbReference>
<sequence>MNKMHTPDPRPQAAGLLRYRLLDVQTLRSMPQTISRERHFLEPRAAHRLLLSALHGELVIDGRLCALRPGSVFVCAPEQLIELTNFSGDYFEALLLDFEVADAEAGTAAADSTRSPESALSSASALAASPALFPYLGEAYIPSTAVTAHLYDTVRSNWFRAGVSAHLRCEAALLELLSLVFAQQEQQAEFALESARHELERRYKEEVPVDSLARIAGLSRYHFMRLFKDRYGKSVTEYRTELRLTEAKRLMMAANPTSIERIVYEVGFKNETYFGQLFKKQIGVAPAIYQRNQQRRVAAYSWVNFGQILALQTIPYAAPMDQYWTDVYRSKFTYEVKVPLSHRYDYNYAALERAKPDFIVGMSELIPSEEQLKLASIAPTLFLSSYDDWRQHLKQTAAFLGEPQEAGKWLNRYNRKAEKLQQQLHPLFGGDALLVLLVSRDGLQVCGHRTCTVLYDDLGFAIPEGIAELEWLEPIEPHELAGLGAGRILVHVDNNELALARWTSLARSEQWHNLACVQAAELGKVHVDIGSAHFRSPWNDYSAYAHDTLLDDIPAMFALVTPLPL</sequence>
<keyword evidence="2" id="KW-0238">DNA-binding</keyword>
<dbReference type="PROSITE" id="PS01124">
    <property type="entry name" value="HTH_ARAC_FAMILY_2"/>
    <property type="match status" value="1"/>
</dbReference>
<evidence type="ECO:0000313" key="5">
    <source>
        <dbReference type="EMBL" id="AZN38791.1"/>
    </source>
</evidence>
<evidence type="ECO:0000259" key="4">
    <source>
        <dbReference type="PROSITE" id="PS01124"/>
    </source>
</evidence>
<accession>A0A3Q8X266</accession>
<dbReference type="SUPFAM" id="SSF46689">
    <property type="entry name" value="Homeodomain-like"/>
    <property type="match status" value="2"/>
</dbReference>
<dbReference type="RefSeq" id="WP_126012254.1">
    <property type="nucleotide sequence ID" value="NZ_CP034437.1"/>
</dbReference>
<reference evidence="6" key="1">
    <citation type="submission" date="2018-12" db="EMBL/GenBank/DDBJ databases">
        <title>Genome sequence of Peanibacillus sp.</title>
        <authorList>
            <person name="Subramani G."/>
            <person name="Srinivasan S."/>
            <person name="Kim M.K."/>
        </authorList>
    </citation>
    <scope>NUCLEOTIDE SEQUENCE [LARGE SCALE GENOMIC DNA]</scope>
    <source>
        <strain evidence="6">18JY67-1</strain>
    </source>
</reference>
<dbReference type="PANTHER" id="PTHR43280:SF28">
    <property type="entry name" value="HTH-TYPE TRANSCRIPTIONAL ACTIVATOR RHAS"/>
    <property type="match status" value="1"/>
</dbReference>
<evidence type="ECO:0000256" key="2">
    <source>
        <dbReference type="ARBA" id="ARBA00023125"/>
    </source>
</evidence>
<evidence type="ECO:0000256" key="1">
    <source>
        <dbReference type="ARBA" id="ARBA00023015"/>
    </source>
</evidence>
<dbReference type="SUPFAM" id="SSF53807">
    <property type="entry name" value="Helical backbone' metal receptor"/>
    <property type="match status" value="1"/>
</dbReference>
<dbReference type="InterPro" id="IPR002491">
    <property type="entry name" value="ABC_transptr_periplasmic_BD"/>
</dbReference>
<keyword evidence="3" id="KW-0804">Transcription</keyword>
<name>A0A3Q8X266_9BACL</name>
<dbReference type="InterPro" id="IPR018060">
    <property type="entry name" value="HTH_AraC"/>
</dbReference>